<name>A0A423MS46_PSEFL</name>
<organism evidence="1 2">
    <name type="scientific">Pseudomonas fluorescens</name>
    <dbReference type="NCBI Taxonomy" id="294"/>
    <lineage>
        <taxon>Bacteria</taxon>
        <taxon>Pseudomonadati</taxon>
        <taxon>Pseudomonadota</taxon>
        <taxon>Gammaproteobacteria</taxon>
        <taxon>Pseudomonadales</taxon>
        <taxon>Pseudomonadaceae</taxon>
        <taxon>Pseudomonas</taxon>
    </lineage>
</organism>
<dbReference type="AlphaFoldDB" id="A0A423MS46"/>
<sequence length="233" mass="25770">MDDECLVLIVGACVVIIPDGERLEVYSDLVNSILLAQLVANKKREKSLSPDWYGTYVSVLDDFWLRHQKSKQTWQVSNPGSQSALEFFNTALSNDAMSETRIMGAVLQRMAQIPGDELGIQRLRSFMKISATAESDSMPPPLAKVHLLVIVANAADSIASAFVEFEASLELSQNPFQQLYQCEEVQGLVHVHHARASLSEIRYSGAREAIARKVRDKLADSVAVLNLPKEITA</sequence>
<gene>
    <name evidence="1" type="ORF">BK672_27750</name>
</gene>
<dbReference type="RefSeq" id="WP_123376929.1">
    <property type="nucleotide sequence ID" value="NZ_MOBY01000033.1"/>
</dbReference>
<comment type="caution">
    <text evidence="1">The sequence shown here is derived from an EMBL/GenBank/DDBJ whole genome shotgun (WGS) entry which is preliminary data.</text>
</comment>
<proteinExistence type="predicted"/>
<dbReference type="EMBL" id="MOBY01000033">
    <property type="protein sequence ID" value="RON87979.1"/>
    <property type="molecule type" value="Genomic_DNA"/>
</dbReference>
<dbReference type="Proteomes" id="UP000283650">
    <property type="component" value="Unassembled WGS sequence"/>
</dbReference>
<evidence type="ECO:0000313" key="2">
    <source>
        <dbReference type="Proteomes" id="UP000283650"/>
    </source>
</evidence>
<reference evidence="1 2" key="1">
    <citation type="submission" date="2016-10" db="EMBL/GenBank/DDBJ databases">
        <title>Comparative genome analysis of multiple Pseudomonas spp. focuses on biocontrol and plant growth promoting traits.</title>
        <authorList>
            <person name="Tao X.-Y."/>
            <person name="Taylor C.G."/>
        </authorList>
    </citation>
    <scope>NUCLEOTIDE SEQUENCE [LARGE SCALE GENOMIC DNA]</scope>
    <source>
        <strain evidence="1 2">2F9</strain>
    </source>
</reference>
<protein>
    <submittedName>
        <fullName evidence="1">Uncharacterized protein</fullName>
    </submittedName>
</protein>
<evidence type="ECO:0000313" key="1">
    <source>
        <dbReference type="EMBL" id="RON87979.1"/>
    </source>
</evidence>
<accession>A0A423MS46</accession>